<evidence type="ECO:0000313" key="3">
    <source>
        <dbReference type="Proteomes" id="UP001373714"/>
    </source>
</evidence>
<evidence type="ECO:0000313" key="2">
    <source>
        <dbReference type="EMBL" id="KAK6331293.1"/>
    </source>
</evidence>
<dbReference type="InterPro" id="IPR011990">
    <property type="entry name" value="TPR-like_helical_dom_sf"/>
</dbReference>
<dbReference type="SUPFAM" id="SSF52540">
    <property type="entry name" value="P-loop containing nucleoside triphosphate hydrolases"/>
    <property type="match status" value="1"/>
</dbReference>
<dbReference type="GO" id="GO:0043531">
    <property type="term" value="F:ADP binding"/>
    <property type="evidence" value="ECO:0007669"/>
    <property type="project" value="InterPro"/>
</dbReference>
<proteinExistence type="predicted"/>
<evidence type="ECO:0000259" key="1">
    <source>
        <dbReference type="Pfam" id="PF14479"/>
    </source>
</evidence>
<keyword evidence="3" id="KW-1185">Reference proteome</keyword>
<dbReference type="EMBL" id="JAVHNS010000018">
    <property type="protein sequence ID" value="KAK6331293.1"/>
    <property type="molecule type" value="Genomic_DNA"/>
</dbReference>
<dbReference type="InterPro" id="IPR029498">
    <property type="entry name" value="HeLo_dom"/>
</dbReference>
<dbReference type="InterPro" id="IPR027417">
    <property type="entry name" value="P-loop_NTPase"/>
</dbReference>
<dbReference type="PANTHER" id="PTHR35205">
    <property type="entry name" value="NB-ARC AND TPR DOMAIN PROTEIN"/>
    <property type="match status" value="1"/>
</dbReference>
<dbReference type="AlphaFoldDB" id="A0AAV9TYK0"/>
<dbReference type="Pfam" id="PF14479">
    <property type="entry name" value="HeLo"/>
    <property type="match status" value="1"/>
</dbReference>
<dbReference type="PANTHER" id="PTHR35205:SF1">
    <property type="entry name" value="ZU5 DOMAIN-CONTAINING PROTEIN"/>
    <property type="match status" value="1"/>
</dbReference>
<dbReference type="InterPro" id="IPR038305">
    <property type="entry name" value="HeLo_sf"/>
</dbReference>
<reference evidence="2 3" key="1">
    <citation type="submission" date="2019-10" db="EMBL/GenBank/DDBJ databases">
        <authorList>
            <person name="Palmer J.M."/>
        </authorList>
    </citation>
    <scope>NUCLEOTIDE SEQUENCE [LARGE SCALE GENOMIC DNA]</scope>
    <source>
        <strain evidence="2 3">TWF730</strain>
    </source>
</reference>
<feature type="domain" description="Prion-inhibition and propagation HeLo" evidence="1">
    <location>
        <begin position="8"/>
        <end position="282"/>
    </location>
</feature>
<organism evidence="2 3">
    <name type="scientific">Orbilia blumenaviensis</name>
    <dbReference type="NCBI Taxonomy" id="1796055"/>
    <lineage>
        <taxon>Eukaryota</taxon>
        <taxon>Fungi</taxon>
        <taxon>Dikarya</taxon>
        <taxon>Ascomycota</taxon>
        <taxon>Pezizomycotina</taxon>
        <taxon>Orbiliomycetes</taxon>
        <taxon>Orbiliales</taxon>
        <taxon>Orbiliaceae</taxon>
        <taxon>Orbilia</taxon>
    </lineage>
</organism>
<dbReference type="SUPFAM" id="SSF48452">
    <property type="entry name" value="TPR-like"/>
    <property type="match status" value="2"/>
</dbReference>
<dbReference type="Gene3D" id="1.25.40.10">
    <property type="entry name" value="Tetratricopeptide repeat domain"/>
    <property type="match status" value="1"/>
</dbReference>
<dbReference type="Gene3D" id="3.40.50.300">
    <property type="entry name" value="P-loop containing nucleotide triphosphate hydrolases"/>
    <property type="match status" value="1"/>
</dbReference>
<dbReference type="Proteomes" id="UP001373714">
    <property type="component" value="Unassembled WGS sequence"/>
</dbReference>
<accession>A0AAV9TYK0</accession>
<name>A0AAV9TYK0_9PEZI</name>
<protein>
    <recommendedName>
        <fullName evidence="1">Prion-inhibition and propagation HeLo domain-containing protein</fullName>
    </recommendedName>
</protein>
<dbReference type="Pfam" id="PF13424">
    <property type="entry name" value="TPR_12"/>
    <property type="match status" value="1"/>
</dbReference>
<comment type="caution">
    <text evidence="2">The sequence shown here is derived from an EMBL/GenBank/DDBJ whole genome shotgun (WGS) entry which is preliminary data.</text>
</comment>
<sequence>MSGFEIAGIALAGPAVIAGLIKTSIAGYRTFHDTKLVGKEYQQLKLEIDVQEERYLAWIRNLSNHGGDLSSIIDPKSRQYELILTTLAMIAGVFVELDKVDSRYGLTSVASEESTATISLSSTSGFSQSTASNRGIRNYLSSTKSKFRRFWRRDQTFVESSPLPAQSRRTSEFSNGTSEELTHQDFSIILKEDLLPIATQDNPDDLESHIKSLRQTELNAQVPGLEHRATQLATMAEKYQQAVPTYRKYTWQFDNKEQLERFIADLTKYVNYLHILTTDEFSSKEQISIYSSYESNSNLTVAALLGNGLAATNPEPEFQEFDLPMALPFPRLSTFCGRQDIINEIFQILDPGSRLGNARSRKMVVLHGMGGLGKSQIALEYAYCYCAHYSTILWIDATSPASIEDSSSHILAAIIAHYAKRYRSKPEQMFANIAIDLKIPGQIDNEGQVVGDAQKSQWRIVRNWLARNENSQWLLIADGLNDEEDSKRLLEVLPTGSQGQILVTSRVTLPGCTIVDIPVMDKESGVRLLLGEKFESAIETVRAVVEQIVDLLGNLPLALAQAVAYINMRRLDYSRYLERLKKDLDGLIDQIALGYKNGVFSGWRLAFKALKKHHPDCIPLLRICSFLSPHGISIELLSRGIETMDWFQNDQSRLDDALDYLIHYGLAKRILVQSKGSNTIESIWIHHLVQRWARNTIDNNELSIGQKDPDRLYILQKKGARDAIRLVGCGVTDIDSNPKPYEWVYERENWAHLRMCCEDYIPKYKFEDEAINDGKLGRALRKLGDWKTRWGEYEDSLALARKAIRVLEATVSVDPSWEAELLLAKQDEAEIYAHGTVKTSIDAHAYINEIHTRQEALLGENHPRTLFNKALLGLYLTRVQKPLEARDVFLAVLERMEAAMEETNIIYVATLSYLGHAYEQLGDYEAALKRFTKVDGILQLIAKNTDTPNPSFSLSTIANIGVCKLWLGQVEDGLKNLDEATRLAEATYGLPHKFTVQWLEYLYTGCVNSRQFDKASLVLEKIQQAKELATGTKEDSGI</sequence>
<dbReference type="Gene3D" id="1.20.120.1020">
    <property type="entry name" value="Prion-inhibition and propagation, HeLo domain"/>
    <property type="match status" value="2"/>
</dbReference>
<gene>
    <name evidence="2" type="ORF">TWF730_004380</name>
</gene>